<dbReference type="AlphaFoldDB" id="A0A0R3R2M5"/>
<organism evidence="1">
    <name type="scientific">Brugia timori</name>
    <dbReference type="NCBI Taxonomy" id="42155"/>
    <lineage>
        <taxon>Eukaryota</taxon>
        <taxon>Metazoa</taxon>
        <taxon>Ecdysozoa</taxon>
        <taxon>Nematoda</taxon>
        <taxon>Chromadorea</taxon>
        <taxon>Rhabditida</taxon>
        <taxon>Spirurina</taxon>
        <taxon>Spiruromorpha</taxon>
        <taxon>Filarioidea</taxon>
        <taxon>Onchocercidae</taxon>
        <taxon>Brugia</taxon>
    </lineage>
</organism>
<proteinExistence type="predicted"/>
<name>A0A0R3R2M5_9BILA</name>
<evidence type="ECO:0000313" key="1">
    <source>
        <dbReference type="WBParaSite" id="BTMF_0001426501-mRNA-1"/>
    </source>
</evidence>
<protein>
    <submittedName>
        <fullName evidence="1">SERPIN domain-containing protein</fullName>
    </submittedName>
</protein>
<reference evidence="1" key="1">
    <citation type="submission" date="2017-02" db="UniProtKB">
        <authorList>
            <consortium name="WormBaseParasite"/>
        </authorList>
    </citation>
    <scope>IDENTIFICATION</scope>
</reference>
<dbReference type="WBParaSite" id="BTMF_0001426501-mRNA-1">
    <property type="protein sequence ID" value="BTMF_0001426501-mRNA-1"/>
    <property type="gene ID" value="BTMF_0001426501"/>
</dbReference>
<accession>A0A0R3R2M5</accession>
<sequence length="77" mass="8575">LAENGTIFATLVASSRPILGLNTNVSESFSQLFENEDLSIEEYEFKPDDITARNSKLSVLENPSIRSNIKLLLIIYA</sequence>